<dbReference type="RefSeq" id="WP_131898571.1">
    <property type="nucleotide sequence ID" value="NZ_SMKZ01000037.1"/>
</dbReference>
<accession>A0A4R5CS56</accession>
<reference evidence="2 3" key="1">
    <citation type="submission" date="2019-03" db="EMBL/GenBank/DDBJ databases">
        <title>Draft genome sequences of novel Actinobacteria.</title>
        <authorList>
            <person name="Sahin N."/>
            <person name="Ay H."/>
            <person name="Saygin H."/>
        </authorList>
    </citation>
    <scope>NUCLEOTIDE SEQUENCE [LARGE SCALE GENOMIC DNA]</scope>
    <source>
        <strain evidence="2 3">5K138</strain>
    </source>
</reference>
<dbReference type="Pfam" id="PF22422">
    <property type="entry name" value="MGH1-like_GH"/>
    <property type="match status" value="1"/>
</dbReference>
<dbReference type="OrthoDB" id="231241at2"/>
<dbReference type="InterPro" id="IPR054491">
    <property type="entry name" value="MGH1-like_GH"/>
</dbReference>
<evidence type="ECO:0000313" key="2">
    <source>
        <dbReference type="EMBL" id="TDE02210.1"/>
    </source>
</evidence>
<dbReference type="SUPFAM" id="SSF48208">
    <property type="entry name" value="Six-hairpin glycosidases"/>
    <property type="match status" value="1"/>
</dbReference>
<dbReference type="EMBL" id="SMKZ01000037">
    <property type="protein sequence ID" value="TDE02210.1"/>
    <property type="molecule type" value="Genomic_DNA"/>
</dbReference>
<keyword evidence="3" id="KW-1185">Reference proteome</keyword>
<comment type="caution">
    <text evidence="2">The sequence shown here is derived from an EMBL/GenBank/DDBJ whole genome shotgun (WGS) entry which is preliminary data.</text>
</comment>
<sequence>MESIDHALATGRRGLRTRPGTFLLGPTGARLWADYLEPRPGFVGAIDLVHKLNLPLLFTVTGAELVEPWETRWRPSHLSVSASSASGVELVEDKFVTWSDCAVSQQVWTNHSSTPVTLRLEVDRSWIGADGSGSRSVERHGFTVLAVVRASVAALWDGLVVGPGERVQVVVAAALGLAGTDTRDELEGRLDAVVDGSGTAGGHAPGAVVERQVREYQEWFDQAPSFTSSDPVLDRTWAYRWFLLRHNLAMPRYGGLEGPLFYEGRAHKMTKAPWDPAGWEFSKLIPLSSPMHLLDVRWHPDASLGAGLWRTLRAAQGQDGLYRSRTVGQEFHAYANFLGWASYQYAQVHRDVPDAAAMLESLAAQVRGERELLATGGDELPIETEHILTGKEYQPSYWAFDDYPDDPRDRSGYTPLKRVDRAVYHYRNARGVAALARLLEVPGFDEFDALADAVAGDVLAKQWDDATGFFYDLHHRTDEKAMVRNVVGFYPYWAGLVGAEHLCGLDAALDLFDTGAPLPSVAPDCPVYSPTGSWRGVYVKGRNGCSWNGPTWPYTNGVVIDGVGTTSRRFGHRYDAEFGRLLRSYALLHFQQRDGRTPYLVEHYDSDTGEPISDEVDYLHSYFIDLVVRHVAGLCVDDDGRGLTVDPLDIGLSSFSLTGLRVAGRRVDVTYDRSAGLRVSVDGVEAAATTKLGLAALRVPLT</sequence>
<dbReference type="Gene3D" id="1.50.10.10">
    <property type="match status" value="1"/>
</dbReference>
<dbReference type="InParanoid" id="A0A4R5CS56"/>
<proteinExistence type="predicted"/>
<dbReference type="Proteomes" id="UP000294739">
    <property type="component" value="Unassembled WGS sequence"/>
</dbReference>
<gene>
    <name evidence="2" type="ORF">E1269_22060</name>
</gene>
<protein>
    <recommendedName>
        <fullName evidence="1">Mannosylglycerate hydrolase MGH1-like glycoside hydrolase domain-containing protein</fullName>
    </recommendedName>
</protein>
<dbReference type="GO" id="GO:0005975">
    <property type="term" value="P:carbohydrate metabolic process"/>
    <property type="evidence" value="ECO:0007669"/>
    <property type="project" value="InterPro"/>
</dbReference>
<dbReference type="InterPro" id="IPR012341">
    <property type="entry name" value="6hp_glycosidase-like_sf"/>
</dbReference>
<evidence type="ECO:0000313" key="3">
    <source>
        <dbReference type="Proteomes" id="UP000294739"/>
    </source>
</evidence>
<dbReference type="InterPro" id="IPR008928">
    <property type="entry name" value="6-hairpin_glycosidase_sf"/>
</dbReference>
<feature type="domain" description="Mannosylglycerate hydrolase MGH1-like glycoside hydrolase" evidence="1">
    <location>
        <begin position="285"/>
        <end position="621"/>
    </location>
</feature>
<evidence type="ECO:0000259" key="1">
    <source>
        <dbReference type="Pfam" id="PF22422"/>
    </source>
</evidence>
<dbReference type="AlphaFoldDB" id="A0A4R5CS56"/>
<name>A0A4R5CS56_9ACTN</name>
<organism evidence="2 3">
    <name type="scientific">Jiangella asiatica</name>
    <dbReference type="NCBI Taxonomy" id="2530372"/>
    <lineage>
        <taxon>Bacteria</taxon>
        <taxon>Bacillati</taxon>
        <taxon>Actinomycetota</taxon>
        <taxon>Actinomycetes</taxon>
        <taxon>Jiangellales</taxon>
        <taxon>Jiangellaceae</taxon>
        <taxon>Jiangella</taxon>
    </lineage>
</organism>